<keyword evidence="2" id="KW-1185">Reference proteome</keyword>
<name>A0AA88JAS7_FICCA</name>
<evidence type="ECO:0000313" key="2">
    <source>
        <dbReference type="Proteomes" id="UP001187192"/>
    </source>
</evidence>
<proteinExistence type="predicted"/>
<dbReference type="AlphaFoldDB" id="A0AA88JAS7"/>
<protein>
    <submittedName>
        <fullName evidence="1">Uncharacterized protein</fullName>
    </submittedName>
</protein>
<evidence type="ECO:0000313" key="1">
    <source>
        <dbReference type="EMBL" id="GMN67414.1"/>
    </source>
</evidence>
<gene>
    <name evidence="1" type="ORF">TIFTF001_036471</name>
</gene>
<dbReference type="InterPro" id="IPR013815">
    <property type="entry name" value="ATP_grasp_subdomain_1"/>
</dbReference>
<dbReference type="Gene3D" id="3.30.1490.20">
    <property type="entry name" value="ATP-grasp fold, A domain"/>
    <property type="match status" value="1"/>
</dbReference>
<dbReference type="EMBL" id="BTGU01000447">
    <property type="protein sequence ID" value="GMN67414.1"/>
    <property type="molecule type" value="Genomic_DNA"/>
</dbReference>
<reference evidence="1" key="1">
    <citation type="submission" date="2023-07" db="EMBL/GenBank/DDBJ databases">
        <title>draft genome sequence of fig (Ficus carica).</title>
        <authorList>
            <person name="Takahashi T."/>
            <person name="Nishimura K."/>
        </authorList>
    </citation>
    <scope>NUCLEOTIDE SEQUENCE</scope>
</reference>
<accession>A0AA88JAS7</accession>
<organism evidence="1 2">
    <name type="scientific">Ficus carica</name>
    <name type="common">Common fig</name>
    <dbReference type="NCBI Taxonomy" id="3494"/>
    <lineage>
        <taxon>Eukaryota</taxon>
        <taxon>Viridiplantae</taxon>
        <taxon>Streptophyta</taxon>
        <taxon>Embryophyta</taxon>
        <taxon>Tracheophyta</taxon>
        <taxon>Spermatophyta</taxon>
        <taxon>Magnoliopsida</taxon>
        <taxon>eudicotyledons</taxon>
        <taxon>Gunneridae</taxon>
        <taxon>Pentapetalae</taxon>
        <taxon>rosids</taxon>
        <taxon>fabids</taxon>
        <taxon>Rosales</taxon>
        <taxon>Moraceae</taxon>
        <taxon>Ficeae</taxon>
        <taxon>Ficus</taxon>
    </lineage>
</organism>
<dbReference type="Proteomes" id="UP001187192">
    <property type="component" value="Unassembled WGS sequence"/>
</dbReference>
<dbReference type="GO" id="GO:0005524">
    <property type="term" value="F:ATP binding"/>
    <property type="evidence" value="ECO:0007669"/>
    <property type="project" value="InterPro"/>
</dbReference>
<sequence>MSVPVSAAARILNPVSAATRMSDRVAFSGALTRSRRGMEELYRFDTYPYLFTDAIVVIIASMESENKLCLNFRIMESTDLNELANNEAWISSSKVVVKPDMFGKRGRAVWLF</sequence>
<comment type="caution">
    <text evidence="1">The sequence shown here is derived from an EMBL/GenBank/DDBJ whole genome shotgun (WGS) entry which is preliminary data.</text>
</comment>